<comment type="caution">
    <text evidence="1">The sequence shown here is derived from an EMBL/GenBank/DDBJ whole genome shotgun (WGS) entry which is preliminary data.</text>
</comment>
<dbReference type="RefSeq" id="WP_151581217.1">
    <property type="nucleotide sequence ID" value="NZ_CP182503.1"/>
</dbReference>
<evidence type="ECO:0000313" key="2">
    <source>
        <dbReference type="Proteomes" id="UP000449906"/>
    </source>
</evidence>
<accession>A0A7J5DUJ5</accession>
<organism evidence="1 2">
    <name type="scientific">Nocardioides simplex</name>
    <name type="common">Arthrobacter simplex</name>
    <dbReference type="NCBI Taxonomy" id="2045"/>
    <lineage>
        <taxon>Bacteria</taxon>
        <taxon>Bacillati</taxon>
        <taxon>Actinomycetota</taxon>
        <taxon>Actinomycetes</taxon>
        <taxon>Propionibacteriales</taxon>
        <taxon>Nocardioidaceae</taxon>
        <taxon>Pimelobacter</taxon>
    </lineage>
</organism>
<dbReference type="Proteomes" id="UP000449906">
    <property type="component" value="Unassembled WGS sequence"/>
</dbReference>
<dbReference type="AlphaFoldDB" id="A0A7J5DUJ5"/>
<evidence type="ECO:0000313" key="1">
    <source>
        <dbReference type="EMBL" id="KAB2808993.1"/>
    </source>
</evidence>
<name>A0A7J5DUJ5_NOCSI</name>
<sequence>MTPPEHGLLGRVAGAVTGKVVDVVPIEEIIEQVDVDALLERVDVNRLLDRVDVDRLLDRVDIDRLLARVDLEELVQRAGIPDVVADTTGQLAGRTLDVARRQVVGLDTVVTGIVDRLLRRRGPAPVGPPALVGPGAAGEVRR</sequence>
<reference evidence="1 2" key="1">
    <citation type="submission" date="2019-09" db="EMBL/GenBank/DDBJ databases">
        <title>Pimelobacter sp. isolated from Paulinella.</title>
        <authorList>
            <person name="Jeong S.E."/>
        </authorList>
    </citation>
    <scope>NUCLEOTIDE SEQUENCE [LARGE SCALE GENOMIC DNA]</scope>
    <source>
        <strain evidence="1 2">Pch-N</strain>
    </source>
</reference>
<proteinExistence type="predicted"/>
<dbReference type="EMBL" id="WBVM01000002">
    <property type="protein sequence ID" value="KAB2808993.1"/>
    <property type="molecule type" value="Genomic_DNA"/>
</dbReference>
<gene>
    <name evidence="1" type="ORF">F9L07_18160</name>
</gene>
<protein>
    <submittedName>
        <fullName evidence="1">Uncharacterized protein</fullName>
    </submittedName>
</protein>